<keyword evidence="1" id="KW-1133">Transmembrane helix</keyword>
<dbReference type="STRING" id="662367.SAMN05216167_104423"/>
<reference evidence="2 3" key="1">
    <citation type="submission" date="2016-10" db="EMBL/GenBank/DDBJ databases">
        <authorList>
            <person name="de Groot N.N."/>
        </authorList>
    </citation>
    <scope>NUCLEOTIDE SEQUENCE [LARGE SCALE GENOMIC DNA]</scope>
    <source>
        <strain evidence="2 3">DSM 26130</strain>
    </source>
</reference>
<keyword evidence="3" id="KW-1185">Reference proteome</keyword>
<keyword evidence="1" id="KW-0812">Transmembrane</keyword>
<accession>A0A1I1RJ99</accession>
<sequence>MAGQGSGGNVLAALCSFFIPGLGQLLQGRLLMAIFQFVLAGALWFILMGWIIHLWSIIDAARFDPAR</sequence>
<dbReference type="AlphaFoldDB" id="A0A1I1RJ99"/>
<dbReference type="RefSeq" id="WP_093827054.1">
    <property type="nucleotide sequence ID" value="NZ_FOLQ01000004.1"/>
</dbReference>
<dbReference type="EMBL" id="FOLQ01000004">
    <property type="protein sequence ID" value="SFD34107.1"/>
    <property type="molecule type" value="Genomic_DNA"/>
</dbReference>
<gene>
    <name evidence="2" type="ORF">SAMN05216167_104423</name>
</gene>
<evidence type="ECO:0000256" key="1">
    <source>
        <dbReference type="SAM" id="Phobius"/>
    </source>
</evidence>
<protein>
    <submittedName>
        <fullName evidence="2">Uncharacterized protein</fullName>
    </submittedName>
</protein>
<dbReference type="Proteomes" id="UP000198598">
    <property type="component" value="Unassembled WGS sequence"/>
</dbReference>
<organism evidence="2 3">
    <name type="scientific">Spirosoma endophyticum</name>
    <dbReference type="NCBI Taxonomy" id="662367"/>
    <lineage>
        <taxon>Bacteria</taxon>
        <taxon>Pseudomonadati</taxon>
        <taxon>Bacteroidota</taxon>
        <taxon>Cytophagia</taxon>
        <taxon>Cytophagales</taxon>
        <taxon>Cytophagaceae</taxon>
        <taxon>Spirosoma</taxon>
    </lineage>
</organism>
<evidence type="ECO:0000313" key="2">
    <source>
        <dbReference type="EMBL" id="SFD34107.1"/>
    </source>
</evidence>
<proteinExistence type="predicted"/>
<evidence type="ECO:0000313" key="3">
    <source>
        <dbReference type="Proteomes" id="UP000198598"/>
    </source>
</evidence>
<dbReference type="OrthoDB" id="964739at2"/>
<keyword evidence="1" id="KW-0472">Membrane</keyword>
<feature type="transmembrane region" description="Helical" evidence="1">
    <location>
        <begin position="33"/>
        <end position="58"/>
    </location>
</feature>
<name>A0A1I1RJ99_9BACT</name>